<dbReference type="EMBL" id="SMAS01000007">
    <property type="protein sequence ID" value="TCT31675.1"/>
    <property type="molecule type" value="Genomic_DNA"/>
</dbReference>
<feature type="region of interest" description="Disordered" evidence="7">
    <location>
        <begin position="257"/>
        <end position="287"/>
    </location>
</feature>
<dbReference type="Gene3D" id="3.40.50.150">
    <property type="entry name" value="Vaccinia Virus protein VP39"/>
    <property type="match status" value="1"/>
</dbReference>
<evidence type="ECO:0000313" key="9">
    <source>
        <dbReference type="Proteomes" id="UP000295055"/>
    </source>
</evidence>
<dbReference type="Pfam" id="PF05971">
    <property type="entry name" value="Methyltransf_10"/>
    <property type="match status" value="1"/>
</dbReference>
<dbReference type="CDD" id="cd02440">
    <property type="entry name" value="AdoMet_MTases"/>
    <property type="match status" value="1"/>
</dbReference>
<organism evidence="8 9">
    <name type="scientific">Providencia alcalifaciens</name>
    <dbReference type="NCBI Taxonomy" id="126385"/>
    <lineage>
        <taxon>Bacteria</taxon>
        <taxon>Pseudomonadati</taxon>
        <taxon>Pseudomonadota</taxon>
        <taxon>Gammaproteobacteria</taxon>
        <taxon>Enterobacterales</taxon>
        <taxon>Morganellaceae</taxon>
        <taxon>Providencia</taxon>
    </lineage>
</organism>
<dbReference type="NCBIfam" id="NF008725">
    <property type="entry name" value="PRK11727.1"/>
    <property type="match status" value="1"/>
</dbReference>
<feature type="compositionally biased region" description="Polar residues" evidence="7">
    <location>
        <begin position="257"/>
        <end position="267"/>
    </location>
</feature>
<comment type="similarity">
    <text evidence="6">Belongs to the methyltransferase superfamily. METTL16/RlmF family.</text>
</comment>
<dbReference type="SUPFAM" id="SSF53335">
    <property type="entry name" value="S-adenosyl-L-methionine-dependent methyltransferases"/>
    <property type="match status" value="1"/>
</dbReference>
<evidence type="ECO:0000256" key="4">
    <source>
        <dbReference type="ARBA" id="ARBA00022679"/>
    </source>
</evidence>
<dbReference type="PIRSF" id="PIRSF029038">
    <property type="entry name" value="Mtase_YbiN_prd"/>
    <property type="match status" value="1"/>
</dbReference>
<gene>
    <name evidence="6" type="primary">rlmF</name>
    <name evidence="8" type="ORF">EC835_107204</name>
</gene>
<evidence type="ECO:0000256" key="5">
    <source>
        <dbReference type="ARBA" id="ARBA00022691"/>
    </source>
</evidence>
<evidence type="ECO:0000256" key="6">
    <source>
        <dbReference type="HAMAP-Rule" id="MF_01848"/>
    </source>
</evidence>
<dbReference type="HAMAP" id="MF_01848">
    <property type="entry name" value="23SrRNA_methyltr_F"/>
    <property type="match status" value="1"/>
</dbReference>
<keyword evidence="5 6" id="KW-0949">S-adenosyl-L-methionine</keyword>
<comment type="function">
    <text evidence="6">Specifically methylates the adenine in position 1618 of 23S rRNA.</text>
</comment>
<proteinExistence type="inferred from homology"/>
<sequence>MKQLRQLGRCLVTELYAQLAESHSLSMLPAYLRLSPTCNLKALGYMVSYASEIPLREPVTVEKKKTFPQQKSGLHPRNRHRSRYDFPALIASCPALEPFVKPNAWGDISVDFADPTAVKMLNRALLQHFYGIEHWDIPAGYLCPPIPGRADYLHHLADLLATSNGGEIPRGKGVAILDVGVGANCIYPIIGLREYGWRFTGSEVEPASLNAAKMIVQMNPTLRNGVRLRLQKQPEFILNGIIGVAEKFDATMCNPPFHSSEQEAQASTRRKLQKLGKGEEAGTPVQNFGGKNKELWCEGGEEAFVRKMVEESVSLAQNCLWFTSLISKSATLPSIYHALKQVGAAEVRTIEMAQGQKISRFVAWTFHDAQQQAEWAAERWC</sequence>
<comment type="subcellular location">
    <subcellularLocation>
        <location evidence="6">Cytoplasm</location>
    </subcellularLocation>
</comment>
<dbReference type="Proteomes" id="UP000295055">
    <property type="component" value="Unassembled WGS sequence"/>
</dbReference>
<dbReference type="InterPro" id="IPR016909">
    <property type="entry name" value="rRNA_lsu_MeTfrase_F"/>
</dbReference>
<dbReference type="GO" id="GO:0005737">
    <property type="term" value="C:cytoplasm"/>
    <property type="evidence" value="ECO:0007669"/>
    <property type="project" value="UniProtKB-SubCell"/>
</dbReference>
<keyword evidence="3 6" id="KW-0489">Methyltransferase</keyword>
<dbReference type="FunFam" id="3.40.50.150:FF:000045">
    <property type="entry name" value="Ribosomal RNA large subunit methyltransferase F"/>
    <property type="match status" value="1"/>
</dbReference>
<evidence type="ECO:0000313" key="8">
    <source>
        <dbReference type="EMBL" id="TCT31675.1"/>
    </source>
</evidence>
<evidence type="ECO:0000256" key="7">
    <source>
        <dbReference type="SAM" id="MobiDB-lite"/>
    </source>
</evidence>
<evidence type="ECO:0000256" key="1">
    <source>
        <dbReference type="ARBA" id="ARBA00022490"/>
    </source>
</evidence>
<protein>
    <recommendedName>
        <fullName evidence="6">Ribosomal RNA large subunit methyltransferase F</fullName>
        <ecNumber evidence="6">2.1.1.181</ecNumber>
    </recommendedName>
    <alternativeName>
        <fullName evidence="6">23S rRNA mA1618 methyltransferase</fullName>
    </alternativeName>
    <alternativeName>
        <fullName evidence="6">rRNA adenine N-6-methyltransferase</fullName>
    </alternativeName>
</protein>
<dbReference type="InterPro" id="IPR010286">
    <property type="entry name" value="METTL16/RlmF"/>
</dbReference>
<name>A0A4R3NHT6_9GAMM</name>
<dbReference type="GO" id="GO:0070475">
    <property type="term" value="P:rRNA base methylation"/>
    <property type="evidence" value="ECO:0007669"/>
    <property type="project" value="TreeGrafter"/>
</dbReference>
<comment type="caution">
    <text evidence="8">The sequence shown here is derived from an EMBL/GenBank/DDBJ whole genome shotgun (WGS) entry which is preliminary data.</text>
</comment>
<keyword evidence="4 6" id="KW-0808">Transferase</keyword>
<reference evidence="8 9" key="1">
    <citation type="submission" date="2019-03" db="EMBL/GenBank/DDBJ databases">
        <title>Genomic analyses of the natural microbiome of Caenorhabditis elegans.</title>
        <authorList>
            <person name="Samuel B."/>
        </authorList>
    </citation>
    <scope>NUCLEOTIDE SEQUENCE [LARGE SCALE GENOMIC DNA]</scope>
    <source>
        <strain evidence="8 9">JUb102</strain>
    </source>
</reference>
<dbReference type="AlphaFoldDB" id="A0A4R3NHT6"/>
<accession>A0A4R3NHT6</accession>
<dbReference type="PANTHER" id="PTHR13393:SF0">
    <property type="entry name" value="RNA N6-ADENOSINE-METHYLTRANSFERASE METTL16"/>
    <property type="match status" value="1"/>
</dbReference>
<dbReference type="EC" id="2.1.1.181" evidence="6"/>
<evidence type="ECO:0000256" key="2">
    <source>
        <dbReference type="ARBA" id="ARBA00022552"/>
    </source>
</evidence>
<dbReference type="InterPro" id="IPR029063">
    <property type="entry name" value="SAM-dependent_MTases_sf"/>
</dbReference>
<keyword evidence="1 6" id="KW-0963">Cytoplasm</keyword>
<dbReference type="PANTHER" id="PTHR13393">
    <property type="entry name" value="SAM-DEPENDENT METHYLTRANSFERASE"/>
    <property type="match status" value="1"/>
</dbReference>
<keyword evidence="2 6" id="KW-0698">rRNA processing</keyword>
<comment type="catalytic activity">
    <reaction evidence="6">
        <text>adenosine(1618) in 23S rRNA + S-adenosyl-L-methionine = N(6)-methyladenosine(1618) in 23S rRNA + S-adenosyl-L-homocysteine + H(+)</text>
        <dbReference type="Rhea" id="RHEA:16497"/>
        <dbReference type="Rhea" id="RHEA-COMP:10229"/>
        <dbReference type="Rhea" id="RHEA-COMP:10231"/>
        <dbReference type="ChEBI" id="CHEBI:15378"/>
        <dbReference type="ChEBI" id="CHEBI:57856"/>
        <dbReference type="ChEBI" id="CHEBI:59789"/>
        <dbReference type="ChEBI" id="CHEBI:74411"/>
        <dbReference type="ChEBI" id="CHEBI:74449"/>
        <dbReference type="EC" id="2.1.1.181"/>
    </reaction>
</comment>
<evidence type="ECO:0000256" key="3">
    <source>
        <dbReference type="ARBA" id="ARBA00022603"/>
    </source>
</evidence>
<dbReference type="GO" id="GO:0052907">
    <property type="term" value="F:23S rRNA (adenine(1618)-N(6))-methyltransferase activity"/>
    <property type="evidence" value="ECO:0007669"/>
    <property type="project" value="UniProtKB-EC"/>
</dbReference>